<dbReference type="GeneID" id="9087233"/>
<sequence>MPPPLAFIPEQPDFLATRGSLALALRTPSGERAVTPDTTRREEALVATGEANSI</sequence>
<accession>C5KCS0</accession>
<organism evidence="2">
    <name type="scientific">Perkinsus marinus (strain ATCC 50983 / TXsc)</name>
    <dbReference type="NCBI Taxonomy" id="423536"/>
    <lineage>
        <taxon>Eukaryota</taxon>
        <taxon>Sar</taxon>
        <taxon>Alveolata</taxon>
        <taxon>Perkinsozoa</taxon>
        <taxon>Perkinsea</taxon>
        <taxon>Perkinsida</taxon>
        <taxon>Perkinsidae</taxon>
        <taxon>Perkinsus</taxon>
    </lineage>
</organism>
<evidence type="ECO:0000313" key="2">
    <source>
        <dbReference type="Proteomes" id="UP000007800"/>
    </source>
</evidence>
<gene>
    <name evidence="1" type="ORF">Pmar_PMAR023590</name>
</gene>
<protein>
    <submittedName>
        <fullName evidence="1">Uncharacterized protein</fullName>
    </submittedName>
</protein>
<name>C5KCS0_PERM5</name>
<dbReference type="RefSeq" id="XP_002785873.1">
    <property type="nucleotide sequence ID" value="XM_002785827.1"/>
</dbReference>
<dbReference type="EMBL" id="GG671995">
    <property type="protein sequence ID" value="EER17669.1"/>
    <property type="molecule type" value="Genomic_DNA"/>
</dbReference>
<dbReference type="AlphaFoldDB" id="C5KCS0"/>
<reference evidence="1 2" key="1">
    <citation type="submission" date="2008-07" db="EMBL/GenBank/DDBJ databases">
        <authorList>
            <person name="El-Sayed N."/>
            <person name="Caler E."/>
            <person name="Inman J."/>
            <person name="Amedeo P."/>
            <person name="Hass B."/>
            <person name="Wortman J."/>
        </authorList>
    </citation>
    <scope>NUCLEOTIDE SEQUENCE [LARGE SCALE GENOMIC DNA]</scope>
    <source>
        <strain evidence="2">ATCC 50983 / TXsc</strain>
    </source>
</reference>
<proteinExistence type="predicted"/>
<keyword evidence="2" id="KW-1185">Reference proteome</keyword>
<dbReference type="Proteomes" id="UP000007800">
    <property type="component" value="Unassembled WGS sequence"/>
</dbReference>
<evidence type="ECO:0000313" key="1">
    <source>
        <dbReference type="EMBL" id="EER17669.1"/>
    </source>
</evidence>
<dbReference type="InParanoid" id="C5KCS0"/>